<name>A0A8J3CRH2_9PROT</name>
<dbReference type="EMBL" id="BMZH01000003">
    <property type="protein sequence ID" value="GHA88557.1"/>
    <property type="molecule type" value="Genomic_DNA"/>
</dbReference>
<reference evidence="1" key="2">
    <citation type="submission" date="2020-09" db="EMBL/GenBank/DDBJ databases">
        <authorList>
            <person name="Sun Q."/>
            <person name="Kim S."/>
        </authorList>
    </citation>
    <scope>NUCLEOTIDE SEQUENCE</scope>
    <source>
        <strain evidence="1">KCTC 32513</strain>
    </source>
</reference>
<evidence type="ECO:0000313" key="1">
    <source>
        <dbReference type="EMBL" id="GHA88557.1"/>
    </source>
</evidence>
<evidence type="ECO:0000313" key="2">
    <source>
        <dbReference type="Proteomes" id="UP000634004"/>
    </source>
</evidence>
<reference evidence="1" key="1">
    <citation type="journal article" date="2014" name="Int. J. Syst. Evol. Microbiol.">
        <title>Complete genome sequence of Corynebacterium casei LMG S-19264T (=DSM 44701T), isolated from a smear-ripened cheese.</title>
        <authorList>
            <consortium name="US DOE Joint Genome Institute (JGI-PGF)"/>
            <person name="Walter F."/>
            <person name="Albersmeier A."/>
            <person name="Kalinowski J."/>
            <person name="Ruckert C."/>
        </authorList>
    </citation>
    <scope>NUCLEOTIDE SEQUENCE</scope>
    <source>
        <strain evidence="1">KCTC 32513</strain>
    </source>
</reference>
<dbReference type="Proteomes" id="UP000634004">
    <property type="component" value="Unassembled WGS sequence"/>
</dbReference>
<proteinExistence type="predicted"/>
<dbReference type="AlphaFoldDB" id="A0A8J3CRH2"/>
<comment type="caution">
    <text evidence="1">The sequence shown here is derived from an EMBL/GenBank/DDBJ whole genome shotgun (WGS) entry which is preliminary data.</text>
</comment>
<accession>A0A8J3CRH2</accession>
<sequence>MAGRFVLLDEPFPDRPEGMHHKTYAAKRAKWKGTTAPARSMMSAILEGDALQGWFDKDEIWEANRLKKVHRIDAQKAGVDAYAMRYWGDKPTSARGVSVT</sequence>
<keyword evidence="2" id="KW-1185">Reference proteome</keyword>
<dbReference type="RefSeq" id="WP_189495951.1">
    <property type="nucleotide sequence ID" value="NZ_BMZH01000003.1"/>
</dbReference>
<protein>
    <submittedName>
        <fullName evidence="1">Uncharacterized protein</fullName>
    </submittedName>
</protein>
<organism evidence="1 2">
    <name type="scientific">Algimonas arctica</name>
    <dbReference type="NCBI Taxonomy" id="1479486"/>
    <lineage>
        <taxon>Bacteria</taxon>
        <taxon>Pseudomonadati</taxon>
        <taxon>Pseudomonadota</taxon>
        <taxon>Alphaproteobacteria</taxon>
        <taxon>Maricaulales</taxon>
        <taxon>Robiginitomaculaceae</taxon>
        <taxon>Algimonas</taxon>
    </lineage>
</organism>
<gene>
    <name evidence="1" type="ORF">GCM10009069_09390</name>
</gene>